<dbReference type="PANTHER" id="PTHR46401">
    <property type="entry name" value="GLYCOSYLTRANSFERASE WBBK-RELATED"/>
    <property type="match status" value="1"/>
</dbReference>
<organism evidence="3 4">
    <name type="scientific">Sphingomonas colocasiae</name>
    <dbReference type="NCBI Taxonomy" id="1848973"/>
    <lineage>
        <taxon>Bacteria</taxon>
        <taxon>Pseudomonadati</taxon>
        <taxon>Pseudomonadota</taxon>
        <taxon>Alphaproteobacteria</taxon>
        <taxon>Sphingomonadales</taxon>
        <taxon>Sphingomonadaceae</taxon>
        <taxon>Sphingomonas</taxon>
    </lineage>
</organism>
<dbReference type="SUPFAM" id="SSF53756">
    <property type="entry name" value="UDP-Glycosyltransferase/glycogen phosphorylase"/>
    <property type="match status" value="1"/>
</dbReference>
<dbReference type="Proteomes" id="UP000706039">
    <property type="component" value="Unassembled WGS sequence"/>
</dbReference>
<evidence type="ECO:0000313" key="3">
    <source>
        <dbReference type="EMBL" id="MBY8823041.1"/>
    </source>
</evidence>
<gene>
    <name evidence="3" type="ORF">K7G82_12115</name>
</gene>
<accession>A0ABS7PP64</accession>
<feature type="domain" description="Glycosyl transferase family 1" evidence="1">
    <location>
        <begin position="233"/>
        <end position="375"/>
    </location>
</feature>
<dbReference type="Pfam" id="PF13946">
    <property type="entry name" value="DUF4214"/>
    <property type="match status" value="1"/>
</dbReference>
<dbReference type="EMBL" id="JAINVV010000004">
    <property type="protein sequence ID" value="MBY8823041.1"/>
    <property type="molecule type" value="Genomic_DNA"/>
</dbReference>
<proteinExistence type="predicted"/>
<evidence type="ECO:0000259" key="1">
    <source>
        <dbReference type="Pfam" id="PF00534"/>
    </source>
</evidence>
<dbReference type="InterPro" id="IPR025282">
    <property type="entry name" value="DUF4214"/>
</dbReference>
<name>A0ABS7PP64_9SPHN</name>
<keyword evidence="4" id="KW-1185">Reference proteome</keyword>
<dbReference type="EC" id="2.4.-.-" evidence="3"/>
<reference evidence="3 4" key="1">
    <citation type="submission" date="2021-08" db="EMBL/GenBank/DDBJ databases">
        <authorList>
            <person name="Tuo L."/>
        </authorList>
    </citation>
    <scope>NUCLEOTIDE SEQUENCE [LARGE SCALE GENOMIC DNA]</scope>
    <source>
        <strain evidence="3 4">JCM 31229</strain>
    </source>
</reference>
<dbReference type="PANTHER" id="PTHR46401:SF8">
    <property type="entry name" value="BLL6006 PROTEIN"/>
    <property type="match status" value="1"/>
</dbReference>
<dbReference type="Pfam" id="PF00534">
    <property type="entry name" value="Glycos_transf_1"/>
    <property type="match status" value="1"/>
</dbReference>
<evidence type="ECO:0000313" key="4">
    <source>
        <dbReference type="Proteomes" id="UP000706039"/>
    </source>
</evidence>
<dbReference type="Gene3D" id="3.40.50.2000">
    <property type="entry name" value="Glycogen Phosphorylase B"/>
    <property type="match status" value="1"/>
</dbReference>
<keyword evidence="3" id="KW-0808">Transferase</keyword>
<keyword evidence="3" id="KW-0328">Glycosyltransferase</keyword>
<dbReference type="RefSeq" id="WP_222990075.1">
    <property type="nucleotide sequence ID" value="NZ_JAINVV010000004.1"/>
</dbReference>
<dbReference type="GO" id="GO:0016757">
    <property type="term" value="F:glycosyltransferase activity"/>
    <property type="evidence" value="ECO:0007669"/>
    <property type="project" value="UniProtKB-KW"/>
</dbReference>
<comment type="caution">
    <text evidence="3">The sequence shown here is derived from an EMBL/GenBank/DDBJ whole genome shotgun (WGS) entry which is preliminary data.</text>
</comment>
<protein>
    <submittedName>
        <fullName evidence="3">Glycosyltransferase</fullName>
        <ecNumber evidence="3">2.4.-.-</ecNumber>
    </submittedName>
</protein>
<evidence type="ECO:0000259" key="2">
    <source>
        <dbReference type="Pfam" id="PF13946"/>
    </source>
</evidence>
<dbReference type="InterPro" id="IPR001296">
    <property type="entry name" value="Glyco_trans_1"/>
</dbReference>
<feature type="domain" description="DUF4214" evidence="2">
    <location>
        <begin position="938"/>
        <end position="985"/>
    </location>
</feature>
<sequence length="1021" mass="113072">MTTASLAQALIRDKFLINFNNLVSNPMRTGIQRVCYEFCSRWPYLDDTIAFVELGMDRIGILDPGFFEHVRELFEENDDILRSLAREFDDLAIDSSPGWIGLLSARNRILCEVSVVEALEACRAVISLEESLNLEFFSLAAATRPEKIFNLCHDFLSWTHSEFFSTDWRTADNVALSLANRRKYTHNIFTSTTTRDVFVNRINRGDNRPYRVIAPGADGLGRTYRKTAPRSLEFLVVGTLEPRKQSLHILRAFERLQAQGHDARLCFAGKMGWLEPDDKLELKAAFERHAWLRWVDSPADDELRDLMMDCRATIYMSVAEGFGSPPVESLALGVPCIVTADLPSILDLASGGQLRVAAHDGDGLEQAVRSLLDDDAILALQAEIETLALPTWQAFVDGLAALIVEKAPPSPDYESSTSYKSRLGILASLTLMRQLDRTELIEHLLGGAIPGIGERDVIRWQIKAERAGWSNGELVLNLLAAYPRMLPARLVNDAVAGTLEVPNYVPTNFAKQWQARFRRLMRIPAFPAFYDAIYTDLLMRAPAPDEVGAHMPYDEREQLRTTYLRTAIGSKEYRERLASGVLHKSPEGYFDAVALPTIGWKLHVLDQLANEAAVERAMLVDDDGEFLEIASLDLTGQLPSRDARARFETVLRSRHGREKVLLRLLLSEACLRRVRDSGSHLDLVHQLATRAKLAAPKRIDVHAIAGKVNAVIALPTRQLLAGFSVFFGRTPKSAELALVDIEQGAPGNGNDARLLAARLLLYGTLRGDIASSSLFVSWSAECLNANRSASLVQRPTDRQFVSPGAAFAEFFGREPEGAEGSVLADAAADGLERELIVDAVRIAAIRAGMISDLAVELDHFARSVSQLTTQFDRLDMLADRLLAAAPEQRGKAWSRPLPLAKDNVSSDSPAASEPGLVARARMPDGEVVTVDQLMAIDGSDFVREAYRKLLLREADEGGLQTYMKALRGGRSKAAVIYSLRTSAEGRAADANLVGLEDLLARQRKMRRWPVRKLLQLVGVSL</sequence>